<accession>A0A5J4YWF4</accession>
<evidence type="ECO:0000256" key="1">
    <source>
        <dbReference type="SAM" id="MobiDB-lite"/>
    </source>
</evidence>
<keyword evidence="3" id="KW-1185">Reference proteome</keyword>
<feature type="region of interest" description="Disordered" evidence="1">
    <location>
        <begin position="1"/>
        <end position="152"/>
    </location>
</feature>
<feature type="compositionally biased region" description="Acidic residues" evidence="1">
    <location>
        <begin position="124"/>
        <end position="135"/>
    </location>
</feature>
<dbReference type="OMA" id="TERMRVN"/>
<feature type="compositionally biased region" description="Basic and acidic residues" evidence="1">
    <location>
        <begin position="83"/>
        <end position="99"/>
    </location>
</feature>
<feature type="compositionally biased region" description="Basic and acidic residues" evidence="1">
    <location>
        <begin position="49"/>
        <end position="60"/>
    </location>
</feature>
<evidence type="ECO:0000313" key="3">
    <source>
        <dbReference type="Proteomes" id="UP000324585"/>
    </source>
</evidence>
<reference evidence="3" key="1">
    <citation type="journal article" date="2019" name="Nat. Commun.">
        <title>Expansion of phycobilisome linker gene families in mesophilic red algae.</title>
        <authorList>
            <person name="Lee J."/>
            <person name="Kim D."/>
            <person name="Bhattacharya D."/>
            <person name="Yoon H.S."/>
        </authorList>
    </citation>
    <scope>NUCLEOTIDE SEQUENCE [LARGE SCALE GENOMIC DNA]</scope>
    <source>
        <strain evidence="3">CCMP 1328</strain>
    </source>
</reference>
<comment type="caution">
    <text evidence="2">The sequence shown here is derived from an EMBL/GenBank/DDBJ whole genome shotgun (WGS) entry which is preliminary data.</text>
</comment>
<organism evidence="2 3">
    <name type="scientific">Porphyridium purpureum</name>
    <name type="common">Red alga</name>
    <name type="synonym">Porphyridium cruentum</name>
    <dbReference type="NCBI Taxonomy" id="35688"/>
    <lineage>
        <taxon>Eukaryota</taxon>
        <taxon>Rhodophyta</taxon>
        <taxon>Bangiophyceae</taxon>
        <taxon>Porphyridiales</taxon>
        <taxon>Porphyridiaceae</taxon>
        <taxon>Porphyridium</taxon>
    </lineage>
</organism>
<dbReference type="Proteomes" id="UP000324585">
    <property type="component" value="Unassembled WGS sequence"/>
</dbReference>
<protein>
    <submittedName>
        <fullName evidence="2">Uncharacterized protein</fullName>
    </submittedName>
</protein>
<name>A0A5J4YWF4_PORPP</name>
<dbReference type="EMBL" id="VRMN01000003">
    <property type="protein sequence ID" value="KAA8495899.1"/>
    <property type="molecule type" value="Genomic_DNA"/>
</dbReference>
<proteinExistence type="predicted"/>
<sequence>MESSSASKSSGFEDEKKKSALPFELVSPKMMKRVVPVKKGSGVTSPEMTEGKSLERKISDLSDNEGNSQALLGRRGTGRGRKGTKDGEKDERDEKEEGAAVHNARVSGRNFIKTLQKKVKVPKEEDDGSDDEGEEDDKKKQKSTIQRPPEPDVLLQPEYRMRYFDYPDECSSVLGTFLMMHNGVNFHLKEILCAAHQLYEYGEKGTDKQFTLYYKWWADVCSLISCMVDMEDEIIAPFLSENITREFFNPKAIPESVTLLLQQNTISQFKIQIGKHRNKKLADNTYLYTLDYFKQVQEHSEKIVHAYRPLLQSVLSEPLQDELNLEMMGRLRDRKHFESLVWLMKSLPDKEMRKEYVNAYLSKPEMLKVRVISQVYNRKQQIAQEAIYMAKEVDEEHYEEASMHLDDNHLRDGPTEKAEKTDKAEKKKANGKV</sequence>
<evidence type="ECO:0000313" key="2">
    <source>
        <dbReference type="EMBL" id="KAA8495899.1"/>
    </source>
</evidence>
<dbReference type="AlphaFoldDB" id="A0A5J4YWF4"/>
<gene>
    <name evidence="2" type="ORF">FVE85_2054</name>
</gene>
<feature type="compositionally biased region" description="Low complexity" evidence="1">
    <location>
        <begin position="1"/>
        <end position="10"/>
    </location>
</feature>
<feature type="region of interest" description="Disordered" evidence="1">
    <location>
        <begin position="398"/>
        <end position="433"/>
    </location>
</feature>